<keyword evidence="4" id="KW-1185">Reference proteome</keyword>
<feature type="region of interest" description="Disordered" evidence="2">
    <location>
        <begin position="1"/>
        <end position="84"/>
    </location>
</feature>
<feature type="compositionally biased region" description="Basic and acidic residues" evidence="2">
    <location>
        <begin position="144"/>
        <end position="154"/>
    </location>
</feature>
<evidence type="ECO:0000256" key="2">
    <source>
        <dbReference type="SAM" id="MobiDB-lite"/>
    </source>
</evidence>
<sequence>MQQHRQEYRRQTIPPKGLTCGQTSPSPATTPRQAPQASPTTTDGLGVGAQLHSKSDSPQATKSNPDSGDVLESGRAPVHPSSTWIWRCSGTGNGTFARCNGPSSSVATSGGGLGRAASTDSPTVHRRRTGIPPLLSPVSSRTAADTKRGARVTDDGNSSSDDFTARLKDACARAQRVIERNADLLALADGLRRFTSGTPNSGCSAAVAATAVAADPAATGQTDPQLLLGQLERESRTAPVAKVPGDDVDQSRGCSSQGVKGNDDSGAYVLHVLQPLSGEQLASPPSRGCSSARKARMVEMGSALGSEDGAEHENSSSSMSGASSRFVVGSRSVGFNGGEAGGSGSGASDGGLATGLAEQLERERARADDLEARLRLAEERHAKEIKVLQSVRVQEVLMQNGRLPSQPPLSPQQQEAITGNGMESAAMAAIFTVAHQSSSGFRTPVGLFSPSSQRTPGSMTAPAAVTPGAATAALQRSLSSPTKSRTCRDGGDGGSGGGTAAVAAPPPEAYMSLLSPVRPSQPPTPSWPTGVMPGWLEQHLKQHLQKQQQLEAQLEQQRQRERELVAQMEQQQFEYETEVVLRERRYRQDLRQQRSAASALEQRNWQLQSEVRKLRDRLDVRDEVIAVLTMDCEAASKTGG</sequence>
<feature type="compositionally biased region" description="Low complexity" evidence="2">
    <location>
        <begin position="460"/>
        <end position="473"/>
    </location>
</feature>
<evidence type="ECO:0000256" key="1">
    <source>
        <dbReference type="SAM" id="Coils"/>
    </source>
</evidence>
<gene>
    <name evidence="3" type="ORF">VaNZ11_007877</name>
</gene>
<evidence type="ECO:0000313" key="3">
    <source>
        <dbReference type="EMBL" id="GLI64557.1"/>
    </source>
</evidence>
<feature type="coiled-coil region" evidence="1">
    <location>
        <begin position="353"/>
        <end position="387"/>
    </location>
</feature>
<feature type="compositionally biased region" description="Polar residues" evidence="2">
    <location>
        <begin position="474"/>
        <end position="484"/>
    </location>
</feature>
<feature type="compositionally biased region" description="Polar residues" evidence="2">
    <location>
        <begin position="56"/>
        <end position="66"/>
    </location>
</feature>
<feature type="compositionally biased region" description="Basic and acidic residues" evidence="2">
    <location>
        <begin position="1"/>
        <end position="10"/>
    </location>
</feature>
<organism evidence="3 4">
    <name type="scientific">Volvox africanus</name>
    <dbReference type="NCBI Taxonomy" id="51714"/>
    <lineage>
        <taxon>Eukaryota</taxon>
        <taxon>Viridiplantae</taxon>
        <taxon>Chlorophyta</taxon>
        <taxon>core chlorophytes</taxon>
        <taxon>Chlorophyceae</taxon>
        <taxon>CS clade</taxon>
        <taxon>Chlamydomonadales</taxon>
        <taxon>Volvocaceae</taxon>
        <taxon>Volvox</taxon>
    </lineage>
</organism>
<dbReference type="Proteomes" id="UP001165090">
    <property type="component" value="Unassembled WGS sequence"/>
</dbReference>
<feature type="compositionally biased region" description="Polar residues" evidence="2">
    <location>
        <begin position="20"/>
        <end position="43"/>
    </location>
</feature>
<reference evidence="3 4" key="1">
    <citation type="journal article" date="2023" name="IScience">
        <title>Expanded male sex-determining region conserved during the evolution of homothallism in the green alga Volvox.</title>
        <authorList>
            <person name="Yamamoto K."/>
            <person name="Matsuzaki R."/>
            <person name="Mahakham W."/>
            <person name="Heman W."/>
            <person name="Sekimoto H."/>
            <person name="Kawachi M."/>
            <person name="Minakuchi Y."/>
            <person name="Toyoda A."/>
            <person name="Nozaki H."/>
        </authorList>
    </citation>
    <scope>NUCLEOTIDE SEQUENCE [LARGE SCALE GENOMIC DNA]</scope>
    <source>
        <strain evidence="3 4">NIES-4468</strain>
    </source>
</reference>
<keyword evidence="1" id="KW-0175">Coiled coil</keyword>
<feature type="coiled-coil region" evidence="1">
    <location>
        <begin position="536"/>
        <end position="617"/>
    </location>
</feature>
<dbReference type="EMBL" id="BSDZ01000020">
    <property type="protein sequence ID" value="GLI64557.1"/>
    <property type="molecule type" value="Genomic_DNA"/>
</dbReference>
<evidence type="ECO:0000313" key="4">
    <source>
        <dbReference type="Proteomes" id="UP001165090"/>
    </source>
</evidence>
<protein>
    <submittedName>
        <fullName evidence="3">Uncharacterized protein</fullName>
    </submittedName>
</protein>
<feature type="region of interest" description="Disordered" evidence="2">
    <location>
        <begin position="235"/>
        <end position="262"/>
    </location>
</feature>
<accession>A0ABQ5S3T2</accession>
<proteinExistence type="predicted"/>
<feature type="region of interest" description="Disordered" evidence="2">
    <location>
        <begin position="103"/>
        <end position="162"/>
    </location>
</feature>
<comment type="caution">
    <text evidence="3">The sequence shown here is derived from an EMBL/GenBank/DDBJ whole genome shotgun (WGS) entry which is preliminary data.</text>
</comment>
<feature type="region of interest" description="Disordered" evidence="2">
    <location>
        <begin position="450"/>
        <end position="504"/>
    </location>
</feature>
<name>A0ABQ5S3T2_9CHLO</name>